<evidence type="ECO:0000313" key="2">
    <source>
        <dbReference type="EMBL" id="PWA45862.1"/>
    </source>
</evidence>
<evidence type="ECO:0000313" key="3">
    <source>
        <dbReference type="Proteomes" id="UP000245207"/>
    </source>
</evidence>
<gene>
    <name evidence="2" type="ORF">CTI12_AA513870</name>
</gene>
<dbReference type="EMBL" id="PKPP01010559">
    <property type="protein sequence ID" value="PWA45862.1"/>
    <property type="molecule type" value="Genomic_DNA"/>
</dbReference>
<protein>
    <recommendedName>
        <fullName evidence="4">DUF4283 domain-containing protein</fullName>
    </recommendedName>
</protein>
<reference evidence="2 3" key="1">
    <citation type="journal article" date="2018" name="Mol. Plant">
        <title>The genome of Artemisia annua provides insight into the evolution of Asteraceae family and artemisinin biosynthesis.</title>
        <authorList>
            <person name="Shen Q."/>
            <person name="Zhang L."/>
            <person name="Liao Z."/>
            <person name="Wang S."/>
            <person name="Yan T."/>
            <person name="Shi P."/>
            <person name="Liu M."/>
            <person name="Fu X."/>
            <person name="Pan Q."/>
            <person name="Wang Y."/>
            <person name="Lv Z."/>
            <person name="Lu X."/>
            <person name="Zhang F."/>
            <person name="Jiang W."/>
            <person name="Ma Y."/>
            <person name="Chen M."/>
            <person name="Hao X."/>
            <person name="Li L."/>
            <person name="Tang Y."/>
            <person name="Lv G."/>
            <person name="Zhou Y."/>
            <person name="Sun X."/>
            <person name="Brodelius P.E."/>
            <person name="Rose J.K.C."/>
            <person name="Tang K."/>
        </authorList>
    </citation>
    <scope>NUCLEOTIDE SEQUENCE [LARGE SCALE GENOMIC DNA]</scope>
    <source>
        <strain evidence="3">cv. Huhao1</strain>
        <tissue evidence="2">Leaf</tissue>
    </source>
</reference>
<comment type="caution">
    <text evidence="2">The sequence shown here is derived from an EMBL/GenBank/DDBJ whole genome shotgun (WGS) entry which is preliminary data.</text>
</comment>
<accession>A0A2U1LA34</accession>
<feature type="region of interest" description="Disordered" evidence="1">
    <location>
        <begin position="1"/>
        <end position="25"/>
    </location>
</feature>
<organism evidence="2 3">
    <name type="scientific">Artemisia annua</name>
    <name type="common">Sweet wormwood</name>
    <dbReference type="NCBI Taxonomy" id="35608"/>
    <lineage>
        <taxon>Eukaryota</taxon>
        <taxon>Viridiplantae</taxon>
        <taxon>Streptophyta</taxon>
        <taxon>Embryophyta</taxon>
        <taxon>Tracheophyta</taxon>
        <taxon>Spermatophyta</taxon>
        <taxon>Magnoliopsida</taxon>
        <taxon>eudicotyledons</taxon>
        <taxon>Gunneridae</taxon>
        <taxon>Pentapetalae</taxon>
        <taxon>asterids</taxon>
        <taxon>campanulids</taxon>
        <taxon>Asterales</taxon>
        <taxon>Asteraceae</taxon>
        <taxon>Asteroideae</taxon>
        <taxon>Anthemideae</taxon>
        <taxon>Artemisiinae</taxon>
        <taxon>Artemisia</taxon>
    </lineage>
</organism>
<keyword evidence="3" id="KW-1185">Reference proteome</keyword>
<evidence type="ECO:0008006" key="4">
    <source>
        <dbReference type="Google" id="ProtNLM"/>
    </source>
</evidence>
<name>A0A2U1LA34_ARTAN</name>
<proteinExistence type="predicted"/>
<sequence>MTMSNDDCATDNGGKGIVNDNTEKNSDVTVQSVGEETDCLQNKENCVGGEKNELVNGTGNDDVENDNGVVPEVVDCTESEAPMNTTVCQLTPGNNNIVSYATIAKSNLENMNNKLCLIPTCIKDDGSEVVIFYEEIITERSKKWEFVDIFWGIRWVGRLGYARVLVEVDAKRGLQIEIQYCDKSNKTIAVKTVKVEYDWKPPMCTKCHVFGHSTKKCG</sequence>
<dbReference type="Proteomes" id="UP000245207">
    <property type="component" value="Unassembled WGS sequence"/>
</dbReference>
<evidence type="ECO:0000256" key="1">
    <source>
        <dbReference type="SAM" id="MobiDB-lite"/>
    </source>
</evidence>
<dbReference type="AlphaFoldDB" id="A0A2U1LA34"/>